<reference evidence="3 4" key="1">
    <citation type="submission" date="2024-01" db="EMBL/GenBank/DDBJ databases">
        <title>The genomes of 5 underutilized Papilionoideae crops provide insights into root nodulation and disease resistanc.</title>
        <authorList>
            <person name="Jiang F."/>
        </authorList>
    </citation>
    <scope>NUCLEOTIDE SEQUENCE [LARGE SCALE GENOMIC DNA]</scope>
    <source>
        <strain evidence="3">DUOXIRENSHENG_FW03</strain>
        <tissue evidence="3">Leaves</tissue>
    </source>
</reference>
<evidence type="ECO:0000256" key="2">
    <source>
        <dbReference type="SAM" id="SignalP"/>
    </source>
</evidence>
<proteinExistence type="predicted"/>
<comment type="caution">
    <text evidence="3">The sequence shown here is derived from an EMBL/GenBank/DDBJ whole genome shotgun (WGS) entry which is preliminary data.</text>
</comment>
<dbReference type="Proteomes" id="UP001386955">
    <property type="component" value="Unassembled WGS sequence"/>
</dbReference>
<dbReference type="EMBL" id="JAYMYS010000004">
    <property type="protein sequence ID" value="KAK7394846.1"/>
    <property type="molecule type" value="Genomic_DNA"/>
</dbReference>
<protein>
    <submittedName>
        <fullName evidence="3">Uncharacterized protein</fullName>
    </submittedName>
</protein>
<keyword evidence="1" id="KW-0175">Coiled coil</keyword>
<feature type="chain" id="PRO_5042993241" evidence="2">
    <location>
        <begin position="19"/>
        <end position="241"/>
    </location>
</feature>
<organism evidence="3 4">
    <name type="scientific">Psophocarpus tetragonolobus</name>
    <name type="common">Winged bean</name>
    <name type="synonym">Dolichos tetragonolobus</name>
    <dbReference type="NCBI Taxonomy" id="3891"/>
    <lineage>
        <taxon>Eukaryota</taxon>
        <taxon>Viridiplantae</taxon>
        <taxon>Streptophyta</taxon>
        <taxon>Embryophyta</taxon>
        <taxon>Tracheophyta</taxon>
        <taxon>Spermatophyta</taxon>
        <taxon>Magnoliopsida</taxon>
        <taxon>eudicotyledons</taxon>
        <taxon>Gunneridae</taxon>
        <taxon>Pentapetalae</taxon>
        <taxon>rosids</taxon>
        <taxon>fabids</taxon>
        <taxon>Fabales</taxon>
        <taxon>Fabaceae</taxon>
        <taxon>Papilionoideae</taxon>
        <taxon>50 kb inversion clade</taxon>
        <taxon>NPAAA clade</taxon>
        <taxon>indigoferoid/millettioid clade</taxon>
        <taxon>Phaseoleae</taxon>
        <taxon>Psophocarpus</taxon>
    </lineage>
</organism>
<feature type="signal peptide" evidence="2">
    <location>
        <begin position="1"/>
        <end position="18"/>
    </location>
</feature>
<gene>
    <name evidence="3" type="ORF">VNO78_15387</name>
</gene>
<keyword evidence="2" id="KW-0732">Signal</keyword>
<sequence length="241" mass="27760">MDLNCCLSLLWSTACVESRPTVAAYRMVPDPNLCPYTSPTCLLYLFDLSRVWNMAEAVLEVVRENLNSLLQKELGIFPSFDEDLKRLASLFTTIKATLAYVEEQKFSNRSIKTKFHLTEMVPERRSGVVKGRQSVKLPHSSLNLKCMEEKKKKDKFVDIFIGDASNHEDFSLAKSIFMMWEDHKIIEEDIFRLKALKLQSANGNEENEMAQEQRAKTREKLEEEALLCNQQMKSDSTTYKG</sequence>
<name>A0AAN9SEI5_PSOTE</name>
<evidence type="ECO:0000313" key="3">
    <source>
        <dbReference type="EMBL" id="KAK7394846.1"/>
    </source>
</evidence>
<keyword evidence="4" id="KW-1185">Reference proteome</keyword>
<evidence type="ECO:0000313" key="4">
    <source>
        <dbReference type="Proteomes" id="UP001386955"/>
    </source>
</evidence>
<evidence type="ECO:0000256" key="1">
    <source>
        <dbReference type="SAM" id="Coils"/>
    </source>
</evidence>
<feature type="coiled-coil region" evidence="1">
    <location>
        <begin position="193"/>
        <end position="227"/>
    </location>
</feature>
<accession>A0AAN9SEI5</accession>
<dbReference type="AlphaFoldDB" id="A0AAN9SEI5"/>